<accession>A0AAN6TI62</accession>
<protein>
    <submittedName>
        <fullName evidence="2">Uncharacterized protein</fullName>
    </submittedName>
</protein>
<feature type="region of interest" description="Disordered" evidence="1">
    <location>
        <begin position="121"/>
        <end position="152"/>
    </location>
</feature>
<keyword evidence="3" id="KW-1185">Reference proteome</keyword>
<sequence length="152" mass="16259">MLPGDITGSPLGAWATCSWQGSSLPLWMTPATVSTVLAMVACDILPRAIWSIRLIAASSSVKGPVYTLAESSRTTQAGDAVYGDLTDGWCSTTFKVSQFRPNSQRRRLSCLMGSAPHLPISTSSLPEPRILHPSDCSRPVTSPSRSPKREVA</sequence>
<evidence type="ECO:0000313" key="3">
    <source>
        <dbReference type="Proteomes" id="UP001302812"/>
    </source>
</evidence>
<dbReference type="GeneID" id="89934180"/>
<dbReference type="RefSeq" id="XP_064672440.1">
    <property type="nucleotide sequence ID" value="XM_064810056.1"/>
</dbReference>
<evidence type="ECO:0000313" key="2">
    <source>
        <dbReference type="EMBL" id="KAK4114870.1"/>
    </source>
</evidence>
<proteinExistence type="predicted"/>
<evidence type="ECO:0000256" key="1">
    <source>
        <dbReference type="SAM" id="MobiDB-lite"/>
    </source>
</evidence>
<name>A0AAN6TI62_9PEZI</name>
<reference evidence="2" key="1">
    <citation type="journal article" date="2023" name="Mol. Phylogenet. Evol.">
        <title>Genome-scale phylogeny and comparative genomics of the fungal order Sordariales.</title>
        <authorList>
            <person name="Hensen N."/>
            <person name="Bonometti L."/>
            <person name="Westerberg I."/>
            <person name="Brannstrom I.O."/>
            <person name="Guillou S."/>
            <person name="Cros-Aarteil S."/>
            <person name="Calhoun S."/>
            <person name="Haridas S."/>
            <person name="Kuo A."/>
            <person name="Mondo S."/>
            <person name="Pangilinan J."/>
            <person name="Riley R."/>
            <person name="LaButti K."/>
            <person name="Andreopoulos B."/>
            <person name="Lipzen A."/>
            <person name="Chen C."/>
            <person name="Yan M."/>
            <person name="Daum C."/>
            <person name="Ng V."/>
            <person name="Clum A."/>
            <person name="Steindorff A."/>
            <person name="Ohm R.A."/>
            <person name="Martin F."/>
            <person name="Silar P."/>
            <person name="Natvig D.O."/>
            <person name="Lalanne C."/>
            <person name="Gautier V."/>
            <person name="Ament-Velasquez S.L."/>
            <person name="Kruys A."/>
            <person name="Hutchinson M.I."/>
            <person name="Powell A.J."/>
            <person name="Barry K."/>
            <person name="Miller A.N."/>
            <person name="Grigoriev I.V."/>
            <person name="Debuchy R."/>
            <person name="Gladieux P."/>
            <person name="Hiltunen Thoren M."/>
            <person name="Johannesson H."/>
        </authorList>
    </citation>
    <scope>NUCLEOTIDE SEQUENCE</scope>
    <source>
        <strain evidence="2">CBS 508.74</strain>
    </source>
</reference>
<reference evidence="2" key="2">
    <citation type="submission" date="2023-05" db="EMBL/GenBank/DDBJ databases">
        <authorList>
            <consortium name="Lawrence Berkeley National Laboratory"/>
            <person name="Steindorff A."/>
            <person name="Hensen N."/>
            <person name="Bonometti L."/>
            <person name="Westerberg I."/>
            <person name="Brannstrom I.O."/>
            <person name="Guillou S."/>
            <person name="Cros-Aarteil S."/>
            <person name="Calhoun S."/>
            <person name="Haridas S."/>
            <person name="Kuo A."/>
            <person name="Mondo S."/>
            <person name="Pangilinan J."/>
            <person name="Riley R."/>
            <person name="Labutti K."/>
            <person name="Andreopoulos B."/>
            <person name="Lipzen A."/>
            <person name="Chen C."/>
            <person name="Yanf M."/>
            <person name="Daum C."/>
            <person name="Ng V."/>
            <person name="Clum A."/>
            <person name="Ohm R."/>
            <person name="Martin F."/>
            <person name="Silar P."/>
            <person name="Natvig D."/>
            <person name="Lalanne C."/>
            <person name="Gautier V."/>
            <person name="Ament-Velasquez S.L."/>
            <person name="Kruys A."/>
            <person name="Hutchinson M.I."/>
            <person name="Powell A.J."/>
            <person name="Barry K."/>
            <person name="Miller A.N."/>
            <person name="Grigoriev I.V."/>
            <person name="Debuchy R."/>
            <person name="Gladieux P."/>
            <person name="Thoren M.H."/>
            <person name="Johannesson H."/>
        </authorList>
    </citation>
    <scope>NUCLEOTIDE SEQUENCE</scope>
    <source>
        <strain evidence="2">CBS 508.74</strain>
    </source>
</reference>
<dbReference type="EMBL" id="MU853336">
    <property type="protein sequence ID" value="KAK4114870.1"/>
    <property type="molecule type" value="Genomic_DNA"/>
</dbReference>
<organism evidence="2 3">
    <name type="scientific">Canariomyces notabilis</name>
    <dbReference type="NCBI Taxonomy" id="2074819"/>
    <lineage>
        <taxon>Eukaryota</taxon>
        <taxon>Fungi</taxon>
        <taxon>Dikarya</taxon>
        <taxon>Ascomycota</taxon>
        <taxon>Pezizomycotina</taxon>
        <taxon>Sordariomycetes</taxon>
        <taxon>Sordariomycetidae</taxon>
        <taxon>Sordariales</taxon>
        <taxon>Chaetomiaceae</taxon>
        <taxon>Canariomyces</taxon>
    </lineage>
</organism>
<dbReference type="AlphaFoldDB" id="A0AAN6TI62"/>
<comment type="caution">
    <text evidence="2">The sequence shown here is derived from an EMBL/GenBank/DDBJ whole genome shotgun (WGS) entry which is preliminary data.</text>
</comment>
<dbReference type="Proteomes" id="UP001302812">
    <property type="component" value="Unassembled WGS sequence"/>
</dbReference>
<gene>
    <name evidence="2" type="ORF">N656DRAFT_553521</name>
</gene>